<dbReference type="Proteomes" id="UP001515480">
    <property type="component" value="Unassembled WGS sequence"/>
</dbReference>
<name>A0AB34IXU0_PRYPA</name>
<proteinExistence type="predicted"/>
<organism evidence="3 4">
    <name type="scientific">Prymnesium parvum</name>
    <name type="common">Toxic golden alga</name>
    <dbReference type="NCBI Taxonomy" id="97485"/>
    <lineage>
        <taxon>Eukaryota</taxon>
        <taxon>Haptista</taxon>
        <taxon>Haptophyta</taxon>
        <taxon>Prymnesiophyceae</taxon>
        <taxon>Prymnesiales</taxon>
        <taxon>Prymnesiaceae</taxon>
        <taxon>Prymnesium</taxon>
    </lineage>
</organism>
<evidence type="ECO:0000313" key="4">
    <source>
        <dbReference type="Proteomes" id="UP001515480"/>
    </source>
</evidence>
<feature type="compositionally biased region" description="Basic and acidic residues" evidence="1">
    <location>
        <begin position="1"/>
        <end position="41"/>
    </location>
</feature>
<keyword evidence="4" id="KW-1185">Reference proteome</keyword>
<comment type="caution">
    <text evidence="3">The sequence shown here is derived from an EMBL/GenBank/DDBJ whole genome shotgun (WGS) entry which is preliminary data.</text>
</comment>
<keyword evidence="2" id="KW-1133">Transmembrane helix</keyword>
<reference evidence="3 4" key="1">
    <citation type="journal article" date="2024" name="Science">
        <title>Giant polyketide synthase enzymes in the biosynthesis of giant marine polyether toxins.</title>
        <authorList>
            <person name="Fallon T.R."/>
            <person name="Shende V.V."/>
            <person name="Wierzbicki I.H."/>
            <person name="Pendleton A.L."/>
            <person name="Watervoot N.F."/>
            <person name="Auber R.P."/>
            <person name="Gonzalez D.J."/>
            <person name="Wisecaver J.H."/>
            <person name="Moore B.S."/>
        </authorList>
    </citation>
    <scope>NUCLEOTIDE SEQUENCE [LARGE SCALE GENOMIC DNA]</scope>
    <source>
        <strain evidence="3 4">12B1</strain>
    </source>
</reference>
<protein>
    <submittedName>
        <fullName evidence="3">Uncharacterized protein</fullName>
    </submittedName>
</protein>
<feature type="region of interest" description="Disordered" evidence="1">
    <location>
        <begin position="1"/>
        <end position="48"/>
    </location>
</feature>
<evidence type="ECO:0000313" key="3">
    <source>
        <dbReference type="EMBL" id="KAL1508725.1"/>
    </source>
</evidence>
<feature type="transmembrane region" description="Helical" evidence="2">
    <location>
        <begin position="332"/>
        <end position="353"/>
    </location>
</feature>
<feature type="transmembrane region" description="Helical" evidence="2">
    <location>
        <begin position="230"/>
        <end position="248"/>
    </location>
</feature>
<feature type="transmembrane region" description="Helical" evidence="2">
    <location>
        <begin position="154"/>
        <end position="187"/>
    </location>
</feature>
<evidence type="ECO:0000256" key="2">
    <source>
        <dbReference type="SAM" id="Phobius"/>
    </source>
</evidence>
<keyword evidence="2" id="KW-0472">Membrane</keyword>
<feature type="transmembrane region" description="Helical" evidence="2">
    <location>
        <begin position="298"/>
        <end position="320"/>
    </location>
</feature>
<accession>A0AB34IXU0</accession>
<sequence length="431" mass="48166">MVANERKAEEPSPRTAEEPSPRTAEEPSPRTAEEHSRESHSHGGRLHSTAHNANVCMHRLAHEAEAELAAVKVQAVLRGKKIRKAVAHAHVVSSTKKAFKRLRPHKGHYFHGGFPGAPVHSSVEHALSCMPEDASCYERMRDQCLNFMLTHQHFFLALAATFLVIFVIDICVLIFVGWGAIFGIGIIGFNPDCDLKNYPAENVTFEGNAQYPPQVNGQYVAEYCNLNQRIFNYCIKVIVLIMTYINILPLPWRIAITVDAWEEVLGVSSRETGVGLDFYGRETESMWFHIPSAKRASIALLEMFASLFQVLNCIFCLYYWPYLQTQTWPGSFLINFPVAISISCAIAAGIKLGKEEKKLVREQPERFPEPISAHLMAAFRKWKAGKSGKPLFATLKEALDEIKADAEEKGHPKAVMLLEIGAIKSSPHSSV</sequence>
<dbReference type="EMBL" id="JBGBPQ010000016">
    <property type="protein sequence ID" value="KAL1508725.1"/>
    <property type="molecule type" value="Genomic_DNA"/>
</dbReference>
<keyword evidence="2" id="KW-0812">Transmembrane</keyword>
<gene>
    <name evidence="3" type="ORF">AB1Y20_004820</name>
</gene>
<dbReference type="PROSITE" id="PS50096">
    <property type="entry name" value="IQ"/>
    <property type="match status" value="1"/>
</dbReference>
<dbReference type="AlphaFoldDB" id="A0AB34IXU0"/>
<evidence type="ECO:0000256" key="1">
    <source>
        <dbReference type="SAM" id="MobiDB-lite"/>
    </source>
</evidence>